<keyword evidence="1" id="KW-0472">Membrane</keyword>
<gene>
    <name evidence="2" type="ORF">VP01_899g1</name>
</gene>
<dbReference type="Proteomes" id="UP000037035">
    <property type="component" value="Unassembled WGS sequence"/>
</dbReference>
<evidence type="ECO:0000313" key="3">
    <source>
        <dbReference type="Proteomes" id="UP000037035"/>
    </source>
</evidence>
<accession>A0A0L6U9Z4</accession>
<organism evidence="2 3">
    <name type="scientific">Puccinia sorghi</name>
    <dbReference type="NCBI Taxonomy" id="27349"/>
    <lineage>
        <taxon>Eukaryota</taxon>
        <taxon>Fungi</taxon>
        <taxon>Dikarya</taxon>
        <taxon>Basidiomycota</taxon>
        <taxon>Pucciniomycotina</taxon>
        <taxon>Pucciniomycetes</taxon>
        <taxon>Pucciniales</taxon>
        <taxon>Pucciniaceae</taxon>
        <taxon>Puccinia</taxon>
    </lineage>
</organism>
<comment type="caution">
    <text evidence="2">The sequence shown here is derived from an EMBL/GenBank/DDBJ whole genome shotgun (WGS) entry which is preliminary data.</text>
</comment>
<reference evidence="2 3" key="1">
    <citation type="submission" date="2015-08" db="EMBL/GenBank/DDBJ databases">
        <title>Next Generation Sequencing and Analysis of the Genome of Puccinia sorghi L Schw, the Causal Agent of Maize Common Rust.</title>
        <authorList>
            <person name="Rochi L."/>
            <person name="Burguener G."/>
            <person name="Darino M."/>
            <person name="Turjanski A."/>
            <person name="Kreff E."/>
            <person name="Dieguez M.J."/>
            <person name="Sacco F."/>
        </authorList>
    </citation>
    <scope>NUCLEOTIDE SEQUENCE [LARGE SCALE GENOMIC DNA]</scope>
    <source>
        <strain evidence="2 3">RO10H11247</strain>
    </source>
</reference>
<proteinExistence type="predicted"/>
<evidence type="ECO:0000256" key="1">
    <source>
        <dbReference type="SAM" id="Phobius"/>
    </source>
</evidence>
<keyword evidence="1" id="KW-1133">Transmembrane helix</keyword>
<dbReference type="VEuPathDB" id="FungiDB:VP01_899g1"/>
<feature type="transmembrane region" description="Helical" evidence="1">
    <location>
        <begin position="151"/>
        <end position="175"/>
    </location>
</feature>
<dbReference type="AlphaFoldDB" id="A0A0L6U9Z4"/>
<evidence type="ECO:0000313" key="2">
    <source>
        <dbReference type="EMBL" id="KNZ44610.1"/>
    </source>
</evidence>
<sequence length="592" mass="68520">MVTVTLNFLMFKVYLSRKRSWLTIDSIFDDSYYASSTKIPTILPLLGLIKKGVKSSMFQLFYPVPLNFPQKSNSALFRHHCSLSSAVHSLFKPELHHHLYQPYSSYSAFLRLFKLFTSRSKIVSISTLQHHDSLSQLSSVIYSLPASLSPYFNHLLSVCYFILLFSPSFFYVLFVDSRNRFSYSSRWYASFSMPCHVYRILYPIYLFDLCFFFSLAKRTMCYNSVTSGRREFSVQVLIVTLPIFFSIKLLKADLHHFISKIHRNYSFRFQFKGSLQKYGPNSLKLDILCLRKILKKFISSLYKTFRIINFGCGGAMTRARVCLERNSIMKGFFCCSSSTEIVLQESVYMQSCKRRNFRILQSKERGGGLAVFMVEWFEIIIQKGEFLICDSKQTSFVNLKKYFEHLLAFTYITFELEMVSKTQLSIFENSILFITSHSVILPTNFDKMNAVKRLGFLAVDLKQFLEKKLSDYLIFFDYYSSTPCLCSLFVQNGASSTSTNAKLFFVAGHAVHLSGFSIELLPSHGRLGSLNQREDLDHINSLHPREKSMLKKILETFALACFLFLPCTMDSVLPILDSEDPHFIHVLDLLEF</sequence>
<keyword evidence="1" id="KW-0812">Transmembrane</keyword>
<keyword evidence="3" id="KW-1185">Reference proteome</keyword>
<protein>
    <submittedName>
        <fullName evidence="2">Uncharacterized protein</fullName>
    </submittedName>
</protein>
<dbReference type="EMBL" id="LAVV01014603">
    <property type="protein sequence ID" value="KNZ44610.1"/>
    <property type="molecule type" value="Genomic_DNA"/>
</dbReference>
<feature type="transmembrane region" description="Helical" evidence="1">
    <location>
        <begin position="196"/>
        <end position="216"/>
    </location>
</feature>
<name>A0A0L6U9Z4_9BASI</name>